<evidence type="ECO:0000256" key="2">
    <source>
        <dbReference type="ARBA" id="ARBA00022801"/>
    </source>
</evidence>
<dbReference type="PANTHER" id="PTHR43343">
    <property type="entry name" value="PEPTIDASE S12"/>
    <property type="match status" value="1"/>
</dbReference>
<dbReference type="PANTHER" id="PTHR43343:SF3">
    <property type="entry name" value="PROTEASE DO-LIKE 8, CHLOROPLASTIC"/>
    <property type="match status" value="1"/>
</dbReference>
<name>A0ABU8EGN5_9BACL</name>
<dbReference type="InterPro" id="IPR051201">
    <property type="entry name" value="Chloro_Bact_Ser_Proteases"/>
</dbReference>
<dbReference type="InterPro" id="IPR001940">
    <property type="entry name" value="Peptidase_S1C"/>
</dbReference>
<dbReference type="InterPro" id="IPR009003">
    <property type="entry name" value="Peptidase_S1_PA"/>
</dbReference>
<evidence type="ECO:0000313" key="6">
    <source>
        <dbReference type="EMBL" id="MEI4462084.1"/>
    </source>
</evidence>
<keyword evidence="3" id="KW-0720">Serine protease</keyword>
<protein>
    <submittedName>
        <fullName evidence="6">Trypsin-like peptidase domain-containing protein</fullName>
    </submittedName>
</protein>
<dbReference type="SMART" id="SM00635">
    <property type="entry name" value="BID_2"/>
    <property type="match status" value="1"/>
</dbReference>
<organism evidence="6 7">
    <name type="scientific">Exiguobacterium indicum</name>
    <dbReference type="NCBI Taxonomy" id="296995"/>
    <lineage>
        <taxon>Bacteria</taxon>
        <taxon>Bacillati</taxon>
        <taxon>Bacillota</taxon>
        <taxon>Bacilli</taxon>
        <taxon>Bacillales</taxon>
        <taxon>Bacillales Family XII. Incertae Sedis</taxon>
        <taxon>Exiguobacterium</taxon>
    </lineage>
</organism>
<keyword evidence="2" id="KW-0378">Hydrolase</keyword>
<dbReference type="Gene3D" id="2.40.10.120">
    <property type="match status" value="1"/>
</dbReference>
<sequence length="468" mass="51844">MKKWIGVSSLLILLFFFYTADSVSAASLIVSPEKMTLVTGQTKTIQVKTKGISKPSYSWKTSDRNVVTVSKGKVKAIGAGKATITVYEQKTKRKQIVAVTVNWKKLDAQAAFKSVNPSVAYIEMIDRNGDVTSLGSGFVTKQGEVVTNHHVVSGTDNERARIHFPNGMIYEAKYVKAVNEQLDLAILDVPQMVNIASLRTSKAGSTGSVIYALGSPQGVRNTITQGILSNRRVYIGGFPYIQFNASINPGNSGGPLVDEYGRVIGIVKMKLNDSDSMNYAIPYEQLDTVLRKRQTISDIQQQLVEIPVVQGEGELDEQELNDTFDQADIIPYAQGSISGTTFDEEDVDIFRFHTNRNMKLVLLGEYGSQLAPYFKIGLYDVEGEPIQYSEQFDLEGNLIQGLVVNLVPGDYFIAVFPIEGLSATDYQETPYDLLYEFTTGESLISSNQFDKSQQLYRVFSDIRKKSVD</sequence>
<dbReference type="EMBL" id="JBAWKY010000001">
    <property type="protein sequence ID" value="MEI4462084.1"/>
    <property type="molecule type" value="Genomic_DNA"/>
</dbReference>
<dbReference type="InterPro" id="IPR003343">
    <property type="entry name" value="Big_2"/>
</dbReference>
<keyword evidence="7" id="KW-1185">Reference proteome</keyword>
<accession>A0ABU8EGN5</accession>
<dbReference type="SUPFAM" id="SSF50494">
    <property type="entry name" value="Trypsin-like serine proteases"/>
    <property type="match status" value="1"/>
</dbReference>
<dbReference type="Gene3D" id="2.60.120.380">
    <property type="match status" value="1"/>
</dbReference>
<dbReference type="PRINTS" id="PR00834">
    <property type="entry name" value="PROTEASES2C"/>
</dbReference>
<feature type="domain" description="BIG2" evidence="5">
    <location>
        <begin position="24"/>
        <end position="98"/>
    </location>
</feature>
<keyword evidence="4" id="KW-0732">Signal</keyword>
<dbReference type="SUPFAM" id="SSF89260">
    <property type="entry name" value="Collagen-binding domain"/>
    <property type="match status" value="1"/>
</dbReference>
<feature type="signal peptide" evidence="4">
    <location>
        <begin position="1"/>
        <end position="25"/>
    </location>
</feature>
<dbReference type="Pfam" id="PF02368">
    <property type="entry name" value="Big_2"/>
    <property type="match status" value="1"/>
</dbReference>
<evidence type="ECO:0000256" key="3">
    <source>
        <dbReference type="ARBA" id="ARBA00022825"/>
    </source>
</evidence>
<evidence type="ECO:0000313" key="7">
    <source>
        <dbReference type="Proteomes" id="UP001387110"/>
    </source>
</evidence>
<evidence type="ECO:0000256" key="4">
    <source>
        <dbReference type="SAM" id="SignalP"/>
    </source>
</evidence>
<evidence type="ECO:0000259" key="5">
    <source>
        <dbReference type="SMART" id="SM00635"/>
    </source>
</evidence>
<proteinExistence type="predicted"/>
<dbReference type="Gene3D" id="2.60.40.1080">
    <property type="match status" value="1"/>
</dbReference>
<dbReference type="RefSeq" id="WP_336449124.1">
    <property type="nucleotide sequence ID" value="NZ_JBAWKY010000001.1"/>
</dbReference>
<keyword evidence="1" id="KW-0645">Protease</keyword>
<comment type="caution">
    <text evidence="6">The sequence shown here is derived from an EMBL/GenBank/DDBJ whole genome shotgun (WGS) entry which is preliminary data.</text>
</comment>
<feature type="chain" id="PRO_5047260268" evidence="4">
    <location>
        <begin position="26"/>
        <end position="468"/>
    </location>
</feature>
<gene>
    <name evidence="6" type="ORF">SZL87_06520</name>
</gene>
<dbReference type="InterPro" id="IPR008964">
    <property type="entry name" value="Invasin/intimin_cell_adhesion"/>
</dbReference>
<dbReference type="SUPFAM" id="SSF49373">
    <property type="entry name" value="Invasin/intimin cell-adhesion fragments"/>
    <property type="match status" value="1"/>
</dbReference>
<evidence type="ECO:0000256" key="1">
    <source>
        <dbReference type="ARBA" id="ARBA00022670"/>
    </source>
</evidence>
<dbReference type="Pfam" id="PF13365">
    <property type="entry name" value="Trypsin_2"/>
    <property type="match status" value="1"/>
</dbReference>
<dbReference type="Proteomes" id="UP001387110">
    <property type="component" value="Unassembled WGS sequence"/>
</dbReference>
<reference evidence="6 7" key="1">
    <citation type="submission" date="2023-12" db="EMBL/GenBank/DDBJ databases">
        <authorList>
            <person name="Easwaran N."/>
            <person name="Lazarus H.P.S."/>
        </authorList>
    </citation>
    <scope>NUCLEOTIDE SEQUENCE [LARGE SCALE GENOMIC DNA]</scope>
    <source>
        <strain evidence="6 7">VIT-2023</strain>
    </source>
</reference>